<evidence type="ECO:0000313" key="2">
    <source>
        <dbReference type="EMBL" id="KAL2467297.1"/>
    </source>
</evidence>
<keyword evidence="3" id="KW-1185">Reference proteome</keyword>
<comment type="caution">
    <text evidence="2">The sequence shown here is derived from an EMBL/GenBank/DDBJ whole genome shotgun (WGS) entry which is preliminary data.</text>
</comment>
<dbReference type="EMBL" id="JBFOLK010000013">
    <property type="protein sequence ID" value="KAL2467297.1"/>
    <property type="molecule type" value="Genomic_DNA"/>
</dbReference>
<organism evidence="2 3">
    <name type="scientific">Abeliophyllum distichum</name>
    <dbReference type="NCBI Taxonomy" id="126358"/>
    <lineage>
        <taxon>Eukaryota</taxon>
        <taxon>Viridiplantae</taxon>
        <taxon>Streptophyta</taxon>
        <taxon>Embryophyta</taxon>
        <taxon>Tracheophyta</taxon>
        <taxon>Spermatophyta</taxon>
        <taxon>Magnoliopsida</taxon>
        <taxon>eudicotyledons</taxon>
        <taxon>Gunneridae</taxon>
        <taxon>Pentapetalae</taxon>
        <taxon>asterids</taxon>
        <taxon>lamiids</taxon>
        <taxon>Lamiales</taxon>
        <taxon>Oleaceae</taxon>
        <taxon>Forsythieae</taxon>
        <taxon>Abeliophyllum</taxon>
    </lineage>
</organism>
<protein>
    <submittedName>
        <fullName evidence="2">Uncharacterized protein</fullName>
    </submittedName>
</protein>
<dbReference type="Proteomes" id="UP001604336">
    <property type="component" value="Unassembled WGS sequence"/>
</dbReference>
<sequence length="110" mass="12726">MTMESHHGRERKHSEGGHRGRERKHDEGKNTRQSEKTRQGRKRGRERKHGEGSARQREDTLAVEGGHTWRERLRWRWLSTATVVNDGELGHKTLEKIVGRDGDIAGNGRE</sequence>
<reference evidence="3" key="1">
    <citation type="submission" date="2024-07" db="EMBL/GenBank/DDBJ databases">
        <title>Two chromosome-level genome assemblies of Korean endemic species Abeliophyllum distichum and Forsythia ovata (Oleaceae).</title>
        <authorList>
            <person name="Jang H."/>
        </authorList>
    </citation>
    <scope>NUCLEOTIDE SEQUENCE [LARGE SCALE GENOMIC DNA]</scope>
</reference>
<feature type="compositionally biased region" description="Basic and acidic residues" evidence="1">
    <location>
        <begin position="48"/>
        <end position="60"/>
    </location>
</feature>
<feature type="region of interest" description="Disordered" evidence="1">
    <location>
        <begin position="1"/>
        <end position="65"/>
    </location>
</feature>
<proteinExistence type="predicted"/>
<accession>A0ABD1PTP1</accession>
<gene>
    <name evidence="2" type="ORF">Adt_43148</name>
</gene>
<name>A0ABD1PTP1_9LAMI</name>
<evidence type="ECO:0000256" key="1">
    <source>
        <dbReference type="SAM" id="MobiDB-lite"/>
    </source>
</evidence>
<evidence type="ECO:0000313" key="3">
    <source>
        <dbReference type="Proteomes" id="UP001604336"/>
    </source>
</evidence>
<feature type="compositionally biased region" description="Basic and acidic residues" evidence="1">
    <location>
        <begin position="1"/>
        <end position="38"/>
    </location>
</feature>
<dbReference type="AlphaFoldDB" id="A0ABD1PTP1"/>